<sequence>MTATDQTRNPRRPGKTPGPLRYAGDPETPGGWRGYLVDFIAWAEAMHYSPHTIKNRRIDVGYFIDWCEERAVMTPQAVTRAMLERYRQHVFHYRRKTDGLPLSFQCQGKRLIAVRVFFQWLTRQHHLMFNPASELELPRPEKRLPRHILTIAEVEQVINTCDTTEPTGLGLRDRAMLETLYSTGMRRSELVELHIDDVDLPRGTVHVRQGKGKKDRVVPIGERAVAWVTRYLYEVRERYVELPDDGHLFLAKHGEAMQGKQLSVIVKLAIERAHLERFQTTHPNAACHLFRHACATHMLEAGADIRYIQALLGHADLSTTEVYTQVSIGKLKAVHTATHPARLQPRQGANADALAPDPQPTADALLQALAAEAAADAAHTATDTPTIHP</sequence>
<dbReference type="PROSITE" id="PS51900">
    <property type="entry name" value="CB"/>
    <property type="match status" value="1"/>
</dbReference>
<feature type="domain" description="Tyr recombinase" evidence="7">
    <location>
        <begin position="143"/>
        <end position="336"/>
    </location>
</feature>
<feature type="region of interest" description="Disordered" evidence="6">
    <location>
        <begin position="1"/>
        <end position="26"/>
    </location>
</feature>
<dbReference type="PANTHER" id="PTHR30349">
    <property type="entry name" value="PHAGE INTEGRASE-RELATED"/>
    <property type="match status" value="1"/>
</dbReference>
<dbReference type="NCBIfam" id="NF002331">
    <property type="entry name" value="PRK01287.1"/>
    <property type="match status" value="1"/>
</dbReference>
<dbReference type="GO" id="GO:0006310">
    <property type="term" value="P:DNA recombination"/>
    <property type="evidence" value="ECO:0007669"/>
    <property type="project" value="UniProtKB-KW"/>
</dbReference>
<dbReference type="PANTHER" id="PTHR30349:SF41">
    <property type="entry name" value="INTEGRASE_RECOMBINASE PROTEIN MJ0367-RELATED"/>
    <property type="match status" value="1"/>
</dbReference>
<dbReference type="InterPro" id="IPR002104">
    <property type="entry name" value="Integrase_catalytic"/>
</dbReference>
<dbReference type="CDD" id="cd00798">
    <property type="entry name" value="INT_XerDC_C"/>
    <property type="match status" value="1"/>
</dbReference>
<keyword evidence="4" id="KW-0233">DNA recombination</keyword>
<dbReference type="SUPFAM" id="SSF56349">
    <property type="entry name" value="DNA breaking-rejoining enzymes"/>
    <property type="match status" value="1"/>
</dbReference>
<organism evidence="9 10">
    <name type="scientific">Inhella inkyongensis</name>
    <dbReference type="NCBI Taxonomy" id="392593"/>
    <lineage>
        <taxon>Bacteria</taxon>
        <taxon>Pseudomonadati</taxon>
        <taxon>Pseudomonadota</taxon>
        <taxon>Betaproteobacteria</taxon>
        <taxon>Burkholderiales</taxon>
        <taxon>Sphaerotilaceae</taxon>
        <taxon>Inhella</taxon>
    </lineage>
</organism>
<evidence type="ECO:0000256" key="3">
    <source>
        <dbReference type="ARBA" id="ARBA00023125"/>
    </source>
</evidence>
<dbReference type="PROSITE" id="PS51898">
    <property type="entry name" value="TYR_RECOMBINASE"/>
    <property type="match status" value="1"/>
</dbReference>
<evidence type="ECO:0000256" key="2">
    <source>
        <dbReference type="ARBA" id="ARBA00022908"/>
    </source>
</evidence>
<evidence type="ECO:0000256" key="6">
    <source>
        <dbReference type="SAM" id="MobiDB-lite"/>
    </source>
</evidence>
<dbReference type="RefSeq" id="WP_138855094.1">
    <property type="nucleotide sequence ID" value="NZ_CP040709.1"/>
</dbReference>
<proteinExistence type="inferred from homology"/>
<dbReference type="InterPro" id="IPR044068">
    <property type="entry name" value="CB"/>
</dbReference>
<feature type="domain" description="Core-binding (CB)" evidence="8">
    <location>
        <begin position="37"/>
        <end position="122"/>
    </location>
</feature>
<keyword evidence="10" id="KW-1185">Reference proteome</keyword>
<reference evidence="9 10" key="1">
    <citation type="submission" date="2020-08" db="EMBL/GenBank/DDBJ databases">
        <title>Genomic Encyclopedia of Type Strains, Phase IV (KMG-IV): sequencing the most valuable type-strain genomes for metagenomic binning, comparative biology and taxonomic classification.</title>
        <authorList>
            <person name="Goeker M."/>
        </authorList>
    </citation>
    <scope>NUCLEOTIDE SEQUENCE [LARGE SCALE GENOMIC DNA]</scope>
    <source>
        <strain evidence="9 10">DSM 23958</strain>
    </source>
</reference>
<dbReference type="Gene3D" id="1.10.150.130">
    <property type="match status" value="1"/>
</dbReference>
<keyword evidence="3 5" id="KW-0238">DNA-binding</keyword>
<gene>
    <name evidence="9" type="ORF">HNQ51_003816</name>
</gene>
<dbReference type="Pfam" id="PF00589">
    <property type="entry name" value="Phage_integrase"/>
    <property type="match status" value="1"/>
</dbReference>
<comment type="caution">
    <text evidence="9">The sequence shown here is derived from an EMBL/GenBank/DDBJ whole genome shotgun (WGS) entry which is preliminary data.</text>
</comment>
<dbReference type="GO" id="GO:0015074">
    <property type="term" value="P:DNA integration"/>
    <property type="evidence" value="ECO:0007669"/>
    <property type="project" value="UniProtKB-KW"/>
</dbReference>
<dbReference type="EMBL" id="JACHHO010000015">
    <property type="protein sequence ID" value="MBB5206469.1"/>
    <property type="molecule type" value="Genomic_DNA"/>
</dbReference>
<dbReference type="OrthoDB" id="662444at2"/>
<name>A0A840SDW4_9BURK</name>
<protein>
    <submittedName>
        <fullName evidence="9">Integrase/recombinase XerD</fullName>
    </submittedName>
</protein>
<dbReference type="Proteomes" id="UP000554837">
    <property type="component" value="Unassembled WGS sequence"/>
</dbReference>
<dbReference type="InterPro" id="IPR010998">
    <property type="entry name" value="Integrase_recombinase_N"/>
</dbReference>
<evidence type="ECO:0000256" key="1">
    <source>
        <dbReference type="ARBA" id="ARBA00008857"/>
    </source>
</evidence>
<keyword evidence="2" id="KW-0229">DNA integration</keyword>
<evidence type="ECO:0000256" key="5">
    <source>
        <dbReference type="PROSITE-ProRule" id="PRU01248"/>
    </source>
</evidence>
<evidence type="ECO:0000259" key="8">
    <source>
        <dbReference type="PROSITE" id="PS51900"/>
    </source>
</evidence>
<dbReference type="InterPro" id="IPR011010">
    <property type="entry name" value="DNA_brk_join_enz"/>
</dbReference>
<dbReference type="InterPro" id="IPR013762">
    <property type="entry name" value="Integrase-like_cat_sf"/>
</dbReference>
<evidence type="ECO:0000256" key="4">
    <source>
        <dbReference type="ARBA" id="ARBA00023172"/>
    </source>
</evidence>
<dbReference type="Gene3D" id="1.10.443.10">
    <property type="entry name" value="Intergrase catalytic core"/>
    <property type="match status" value="1"/>
</dbReference>
<evidence type="ECO:0000313" key="10">
    <source>
        <dbReference type="Proteomes" id="UP000554837"/>
    </source>
</evidence>
<accession>A0A840SDW4</accession>
<dbReference type="AlphaFoldDB" id="A0A840SDW4"/>
<evidence type="ECO:0000313" key="9">
    <source>
        <dbReference type="EMBL" id="MBB5206469.1"/>
    </source>
</evidence>
<evidence type="ECO:0000259" key="7">
    <source>
        <dbReference type="PROSITE" id="PS51898"/>
    </source>
</evidence>
<dbReference type="InterPro" id="IPR050090">
    <property type="entry name" value="Tyrosine_recombinase_XerCD"/>
</dbReference>
<comment type="similarity">
    <text evidence="1">Belongs to the 'phage' integrase family.</text>
</comment>
<dbReference type="GO" id="GO:0003677">
    <property type="term" value="F:DNA binding"/>
    <property type="evidence" value="ECO:0007669"/>
    <property type="project" value="UniProtKB-UniRule"/>
</dbReference>